<gene>
    <name evidence="5" type="ORF">ING2E5B_0624</name>
</gene>
<dbReference type="OrthoDB" id="9804290at2"/>
<dbReference type="PATRIC" id="fig|1562970.3.peg.623"/>
<dbReference type="HOGENOM" id="CLU_099444_1_0_10"/>
<evidence type="ECO:0000313" key="5">
    <source>
        <dbReference type="EMBL" id="CEA15391.1"/>
    </source>
</evidence>
<dbReference type="PANTHER" id="PTHR30231:SF4">
    <property type="entry name" value="PROTEIN NEN2"/>
    <property type="match status" value="1"/>
</dbReference>
<evidence type="ECO:0000256" key="3">
    <source>
        <dbReference type="ARBA" id="ARBA00022839"/>
    </source>
</evidence>
<dbReference type="Gene3D" id="3.30.420.10">
    <property type="entry name" value="Ribonuclease H-like superfamily/Ribonuclease H"/>
    <property type="match status" value="1"/>
</dbReference>
<dbReference type="PANTHER" id="PTHR30231">
    <property type="entry name" value="DNA POLYMERASE III SUBUNIT EPSILON"/>
    <property type="match status" value="1"/>
</dbReference>
<evidence type="ECO:0000256" key="1">
    <source>
        <dbReference type="ARBA" id="ARBA00022722"/>
    </source>
</evidence>
<dbReference type="InterPro" id="IPR012337">
    <property type="entry name" value="RNaseH-like_sf"/>
</dbReference>
<reference evidence="5 6" key="1">
    <citation type="submission" date="2014-08" db="EMBL/GenBank/DDBJ databases">
        <authorList>
            <person name="Wibberg D."/>
        </authorList>
    </citation>
    <scope>NUCLEOTIDE SEQUENCE [LARGE SCALE GENOMIC DNA]</scope>
    <source>
        <strain evidence="6">ING2-E5B</strain>
    </source>
</reference>
<sequence>MYLFFDTETTGLPKNWKAPVSDLNNWPRLVQLAYLYYDKNGNKILGGDYIIRPEGFTIPTEASRIHGISTERATREGEYIISVLQKFQSLINQAEVLVAHNMSFDEKIVGAELLRAGMYNSIPAKNKICTMQSTTNFCAIDGPYGYKWPKLSDLHYKLFRTGFEEAHNASVDITATAKCFWELKRLGKI</sequence>
<accession>A0A098BYZ2</accession>
<dbReference type="InterPro" id="IPR036397">
    <property type="entry name" value="RNaseH_sf"/>
</dbReference>
<dbReference type="CDD" id="cd06127">
    <property type="entry name" value="DEDDh"/>
    <property type="match status" value="1"/>
</dbReference>
<keyword evidence="3 5" id="KW-0269">Exonuclease</keyword>
<evidence type="ECO:0000259" key="4">
    <source>
        <dbReference type="SMART" id="SM00479"/>
    </source>
</evidence>
<organism evidence="5 6">
    <name type="scientific">Fermentimonas caenicola</name>
    <dbReference type="NCBI Taxonomy" id="1562970"/>
    <lineage>
        <taxon>Bacteria</taxon>
        <taxon>Pseudomonadati</taxon>
        <taxon>Bacteroidota</taxon>
        <taxon>Bacteroidia</taxon>
        <taxon>Bacteroidales</taxon>
        <taxon>Dysgonomonadaceae</taxon>
        <taxon>Fermentimonas</taxon>
    </lineage>
</organism>
<dbReference type="AlphaFoldDB" id="A0A098BYZ2"/>
<dbReference type="GO" id="GO:0006259">
    <property type="term" value="P:DNA metabolic process"/>
    <property type="evidence" value="ECO:0007669"/>
    <property type="project" value="UniProtKB-ARBA"/>
</dbReference>
<proteinExistence type="predicted"/>
<dbReference type="SMART" id="SM00479">
    <property type="entry name" value="EXOIII"/>
    <property type="match status" value="1"/>
</dbReference>
<name>A0A098BYZ2_9BACT</name>
<dbReference type="Pfam" id="PF00929">
    <property type="entry name" value="RNase_T"/>
    <property type="match status" value="1"/>
</dbReference>
<dbReference type="STRING" id="1562970.ING2E5B_0624"/>
<keyword evidence="1" id="KW-0540">Nuclease</keyword>
<dbReference type="GO" id="GO:0003676">
    <property type="term" value="F:nucleic acid binding"/>
    <property type="evidence" value="ECO:0007669"/>
    <property type="project" value="InterPro"/>
</dbReference>
<dbReference type="Proteomes" id="UP000032417">
    <property type="component" value="Chromosome 1"/>
</dbReference>
<dbReference type="InterPro" id="IPR013520">
    <property type="entry name" value="Ribonucl_H"/>
</dbReference>
<dbReference type="KEGG" id="pbt:ING2E5B_0624"/>
<evidence type="ECO:0000313" key="6">
    <source>
        <dbReference type="Proteomes" id="UP000032417"/>
    </source>
</evidence>
<keyword evidence="2" id="KW-0378">Hydrolase</keyword>
<dbReference type="SUPFAM" id="SSF53098">
    <property type="entry name" value="Ribonuclease H-like"/>
    <property type="match status" value="1"/>
</dbReference>
<feature type="domain" description="Exonuclease" evidence="4">
    <location>
        <begin position="1"/>
        <end position="189"/>
    </location>
</feature>
<evidence type="ECO:0000256" key="2">
    <source>
        <dbReference type="ARBA" id="ARBA00022801"/>
    </source>
</evidence>
<keyword evidence="6" id="KW-1185">Reference proteome</keyword>
<dbReference type="GO" id="GO:0008408">
    <property type="term" value="F:3'-5' exonuclease activity"/>
    <property type="evidence" value="ECO:0007669"/>
    <property type="project" value="TreeGrafter"/>
</dbReference>
<protein>
    <submittedName>
        <fullName evidence="5">Exonuclease RNAse t and DNA polymerase iii</fullName>
    </submittedName>
</protein>
<dbReference type="EMBL" id="LN515532">
    <property type="protein sequence ID" value="CEA15391.1"/>
    <property type="molecule type" value="Genomic_DNA"/>
</dbReference>